<dbReference type="GO" id="GO:0019442">
    <property type="term" value="P:L-tryptophan catabolic process to acetyl-CoA"/>
    <property type="evidence" value="ECO:0007669"/>
    <property type="project" value="TreeGrafter"/>
</dbReference>
<protein>
    <recommendedName>
        <fullName evidence="3">Tryptophan 2,3-dioxygenase</fullName>
    </recommendedName>
</protein>
<dbReference type="Gene3D" id="1.20.58.480">
    <property type="match status" value="2"/>
</dbReference>
<dbReference type="Pfam" id="PF03301">
    <property type="entry name" value="Trp_dioxygenase"/>
    <property type="match status" value="2"/>
</dbReference>
<dbReference type="InterPro" id="IPR004981">
    <property type="entry name" value="Trp_2_3_dOase"/>
</dbReference>
<dbReference type="AlphaFoldDB" id="A0A7G6WSR6"/>
<sequence>MASLTYADYLQLDKLLSMQEPRTSNTADREVVLAEHFFIVAHQASEIWLKQIIVDLLAATDALRPDYGNPDANLSVEYLDRVSSLMGLLHDQLVALEKMPLRHFAEFRPHLGTASGAQSQQFHQLDDLLGNDERPDGLFAAFEGYVAAQGMSVGTVCRLGASTGVLHRVAEALIDIGNGFWRWKIAHLGMISAMLGEQPGTAGSSGAGYIASRIHLPFPELRRLRGEVHQALVPSGTPT</sequence>
<organism evidence="1 2">
    <name type="scientific">Kribbella qitaiheensis</name>
    <dbReference type="NCBI Taxonomy" id="1544730"/>
    <lineage>
        <taxon>Bacteria</taxon>
        <taxon>Bacillati</taxon>
        <taxon>Actinomycetota</taxon>
        <taxon>Actinomycetes</taxon>
        <taxon>Propionibacteriales</taxon>
        <taxon>Kribbellaceae</taxon>
        <taxon>Kribbella</taxon>
    </lineage>
</organism>
<gene>
    <name evidence="1" type="ORF">F1D05_02795</name>
</gene>
<dbReference type="EMBL" id="CP043661">
    <property type="protein sequence ID" value="QNE17031.1"/>
    <property type="molecule type" value="Genomic_DNA"/>
</dbReference>
<evidence type="ECO:0000313" key="1">
    <source>
        <dbReference type="EMBL" id="QNE17031.1"/>
    </source>
</evidence>
<evidence type="ECO:0000313" key="2">
    <source>
        <dbReference type="Proteomes" id="UP000515563"/>
    </source>
</evidence>
<keyword evidence="2" id="KW-1185">Reference proteome</keyword>
<proteinExistence type="predicted"/>
<dbReference type="SUPFAM" id="SSF140959">
    <property type="entry name" value="Indolic compounds 2,3-dioxygenase-like"/>
    <property type="match status" value="1"/>
</dbReference>
<dbReference type="GO" id="GO:0046872">
    <property type="term" value="F:metal ion binding"/>
    <property type="evidence" value="ECO:0007669"/>
    <property type="project" value="InterPro"/>
</dbReference>
<dbReference type="GO" id="GO:0020037">
    <property type="term" value="F:heme binding"/>
    <property type="evidence" value="ECO:0007669"/>
    <property type="project" value="InterPro"/>
</dbReference>
<dbReference type="Proteomes" id="UP000515563">
    <property type="component" value="Chromosome"/>
</dbReference>
<dbReference type="PANTHER" id="PTHR10138:SF0">
    <property type="entry name" value="TRYPTOPHAN 2,3-DIOXYGENASE"/>
    <property type="match status" value="1"/>
</dbReference>
<name>A0A7G6WSR6_9ACTN</name>
<dbReference type="KEGG" id="kqi:F1D05_02795"/>
<dbReference type="GO" id="GO:0019441">
    <property type="term" value="P:L-tryptophan catabolic process to kynurenine"/>
    <property type="evidence" value="ECO:0007669"/>
    <property type="project" value="InterPro"/>
</dbReference>
<dbReference type="RefSeq" id="WP_185445866.1">
    <property type="nucleotide sequence ID" value="NZ_CP043661.1"/>
</dbReference>
<dbReference type="GO" id="GO:0004833">
    <property type="term" value="F:L-tryptophan 2,3-dioxygenase activity"/>
    <property type="evidence" value="ECO:0007669"/>
    <property type="project" value="InterPro"/>
</dbReference>
<dbReference type="InterPro" id="IPR037217">
    <property type="entry name" value="Trp/Indoleamine_2_3_dOase-like"/>
</dbReference>
<accession>A0A7G6WSR6</accession>
<evidence type="ECO:0008006" key="3">
    <source>
        <dbReference type="Google" id="ProtNLM"/>
    </source>
</evidence>
<reference evidence="1 2" key="2">
    <citation type="journal article" date="2020" name="Microbiol. Resour. Announc.">
        <title>Antarctic desert soil bacteria exhibit high novel natural product potential, evaluated through long-read genome sequencing and comparative genomics.</title>
        <authorList>
            <person name="Benaud N."/>
            <person name="Edwards R.J."/>
            <person name="Amos T.G."/>
            <person name="D'Agostino P.M."/>
            <person name="Gutierrez-Chavez C."/>
            <person name="Montgomery K."/>
            <person name="Nicetic I."/>
            <person name="Ferrari B.C."/>
        </authorList>
    </citation>
    <scope>NUCLEOTIDE SEQUENCE [LARGE SCALE GENOMIC DNA]</scope>
    <source>
        <strain evidence="1 2">SPB151</strain>
    </source>
</reference>
<dbReference type="PANTHER" id="PTHR10138">
    <property type="entry name" value="TRYPTOPHAN 2,3-DIOXYGENASE"/>
    <property type="match status" value="1"/>
</dbReference>
<reference evidence="2" key="1">
    <citation type="submission" date="2019-09" db="EMBL/GenBank/DDBJ databases">
        <title>Antimicrobial potential of Antarctic Bacteria.</title>
        <authorList>
            <person name="Benaud N."/>
            <person name="Edwards R.J."/>
            <person name="Ferrari B.C."/>
        </authorList>
    </citation>
    <scope>NUCLEOTIDE SEQUENCE [LARGE SCALE GENOMIC DNA]</scope>
    <source>
        <strain evidence="2">SPB151</strain>
    </source>
</reference>